<protein>
    <submittedName>
        <fullName evidence="4">Putative small lipoprotein YifL</fullName>
    </submittedName>
</protein>
<feature type="domain" description="GerMN" evidence="3">
    <location>
        <begin position="75"/>
        <end position="182"/>
    </location>
</feature>
<reference evidence="4 5" key="1">
    <citation type="submission" date="2020-08" db="EMBL/GenBank/DDBJ databases">
        <title>Genomic Encyclopedia of Type Strains, Phase III (KMG-III): the genomes of soil and plant-associated and newly described type strains.</title>
        <authorList>
            <person name="Whitman W."/>
        </authorList>
    </citation>
    <scope>NUCLEOTIDE SEQUENCE [LARGE SCALE GENOMIC DNA]</scope>
    <source>
        <strain evidence="4 5">CECT 8693</strain>
    </source>
</reference>
<keyword evidence="5" id="KW-1185">Reference proteome</keyword>
<evidence type="ECO:0000313" key="4">
    <source>
        <dbReference type="EMBL" id="MBA9085281.1"/>
    </source>
</evidence>
<evidence type="ECO:0000256" key="2">
    <source>
        <dbReference type="SAM" id="SignalP"/>
    </source>
</evidence>
<dbReference type="EMBL" id="JACJIP010000009">
    <property type="protein sequence ID" value="MBA9085281.1"/>
    <property type="molecule type" value="Genomic_DNA"/>
</dbReference>
<dbReference type="InterPro" id="IPR019606">
    <property type="entry name" value="GerMN"/>
</dbReference>
<dbReference type="Proteomes" id="UP000567067">
    <property type="component" value="Unassembled WGS sequence"/>
</dbReference>
<keyword evidence="2" id="KW-0732">Signal</keyword>
<dbReference type="AlphaFoldDB" id="A0A7W3XRA9"/>
<dbReference type="RefSeq" id="WP_182535183.1">
    <property type="nucleotide sequence ID" value="NZ_JACJIP010000009.1"/>
</dbReference>
<feature type="region of interest" description="Disordered" evidence="1">
    <location>
        <begin position="24"/>
        <end position="65"/>
    </location>
</feature>
<evidence type="ECO:0000259" key="3">
    <source>
        <dbReference type="Pfam" id="PF10646"/>
    </source>
</evidence>
<keyword evidence="4" id="KW-0449">Lipoprotein</keyword>
<feature type="compositionally biased region" description="Polar residues" evidence="1">
    <location>
        <begin position="31"/>
        <end position="40"/>
    </location>
</feature>
<accession>A0A7W3XRA9</accession>
<evidence type="ECO:0000256" key="1">
    <source>
        <dbReference type="SAM" id="MobiDB-lite"/>
    </source>
</evidence>
<proteinExistence type="predicted"/>
<feature type="chain" id="PRO_5031189912" evidence="2">
    <location>
        <begin position="27"/>
        <end position="196"/>
    </location>
</feature>
<gene>
    <name evidence="4" type="ORF">FHR92_001747</name>
</gene>
<name>A0A7W3XRA9_9BACL</name>
<evidence type="ECO:0000313" key="5">
    <source>
        <dbReference type="Proteomes" id="UP000567067"/>
    </source>
</evidence>
<comment type="caution">
    <text evidence="4">The sequence shown here is derived from an EMBL/GenBank/DDBJ whole genome shotgun (WGS) entry which is preliminary data.</text>
</comment>
<organism evidence="4 5">
    <name type="scientific">Fontibacillus solani</name>
    <dbReference type="NCBI Taxonomy" id="1572857"/>
    <lineage>
        <taxon>Bacteria</taxon>
        <taxon>Bacillati</taxon>
        <taxon>Bacillota</taxon>
        <taxon>Bacilli</taxon>
        <taxon>Bacillales</taxon>
        <taxon>Paenibacillaceae</taxon>
        <taxon>Fontibacillus</taxon>
    </lineage>
</organism>
<dbReference type="PROSITE" id="PS51257">
    <property type="entry name" value="PROKAR_LIPOPROTEIN"/>
    <property type="match status" value="1"/>
</dbReference>
<dbReference type="Pfam" id="PF10646">
    <property type="entry name" value="Germane"/>
    <property type="match status" value="1"/>
</dbReference>
<sequence length="196" mass="21401">MNRKWIAGLLLLLVVIIAGCGQKPQAAPNESPDQAVQNPVTAAPDTGTDSNQTVDATDDTNKDNAVSDEIKQSIKVYFTDNDLMELQSAERQITFVDESQKYEKAFGALQTPEQGKISLWQKVVLKSAAFSNGQVTVDITLPDEARLGAGGESLAIDALKQTMFQFDEVKQLELTVDGQQVDTLMGHVELEHPIKK</sequence>
<feature type="signal peptide" evidence="2">
    <location>
        <begin position="1"/>
        <end position="26"/>
    </location>
</feature>